<accession>C7P6S2</accession>
<evidence type="ECO:0000313" key="1">
    <source>
        <dbReference type="EMBL" id="ACV24254.1"/>
    </source>
</evidence>
<reference evidence="1" key="1">
    <citation type="submission" date="2009-08" db="EMBL/GenBank/DDBJ databases">
        <title>Complete sequence of chromosome of Methanocaldococcus fervens AG86.</title>
        <authorList>
            <consortium name="US DOE Joint Genome Institute"/>
            <person name="Lucas S."/>
            <person name="Copeland A."/>
            <person name="Lapidus A."/>
            <person name="Glavina del Rio T."/>
            <person name="Tice H."/>
            <person name="Bruce D."/>
            <person name="Goodwin L."/>
            <person name="Pitluck S."/>
            <person name="Chertkov O."/>
            <person name="Detter J.C."/>
            <person name="Han C."/>
            <person name="Tapia R."/>
            <person name="Larimer F."/>
            <person name="Land M."/>
            <person name="Hauser L."/>
            <person name="Kyrpides N."/>
            <person name="Ovchinnikova G."/>
            <person name="Lupa-Sieprawska M."/>
            <person name="Whitman W.B."/>
        </authorList>
    </citation>
    <scope>NUCLEOTIDE SEQUENCE [LARGE SCALE GENOMIC DNA]</scope>
    <source>
        <strain evidence="1">AG86</strain>
    </source>
</reference>
<organism evidence="1 2">
    <name type="scientific">Methanocaldococcus fervens (strain DSM 4213 / JCM 15782 / AG86)</name>
    <name type="common">Methanococcus fervens</name>
    <dbReference type="NCBI Taxonomy" id="573064"/>
    <lineage>
        <taxon>Archaea</taxon>
        <taxon>Methanobacteriati</taxon>
        <taxon>Methanobacteriota</taxon>
        <taxon>Methanomada group</taxon>
        <taxon>Methanococci</taxon>
        <taxon>Methanococcales</taxon>
        <taxon>Methanocaldococcaceae</taxon>
        <taxon>Methanocaldococcus</taxon>
    </lineage>
</organism>
<keyword evidence="2" id="KW-1185">Reference proteome</keyword>
<dbReference type="EMBL" id="CP001696">
    <property type="protein sequence ID" value="ACV24254.1"/>
    <property type="molecule type" value="Genomic_DNA"/>
</dbReference>
<dbReference type="Proteomes" id="UP000001495">
    <property type="component" value="Chromosome"/>
</dbReference>
<name>C7P6S2_METFA</name>
<evidence type="ECO:0000313" key="2">
    <source>
        <dbReference type="Proteomes" id="UP000001495"/>
    </source>
</evidence>
<protein>
    <submittedName>
        <fullName evidence="1">Uncharacterized protein</fullName>
    </submittedName>
</protein>
<gene>
    <name evidence="1" type="ordered locus">Mefer_0428</name>
</gene>
<dbReference type="AlphaFoldDB" id="C7P6S2"/>
<dbReference type="STRING" id="573064.Mefer_0428"/>
<proteinExistence type="predicted"/>
<dbReference type="KEGG" id="mfe:Mefer_0428"/>
<dbReference type="HOGENOM" id="CLU_2645877_0_0_2"/>
<sequence length="76" mass="8958">MNGVKYPSTYKITKSINIKNAENILISNDCPVKIRPSRYGNRDCSFFDMSCYCRLKSDRLGMETRYKAKYRQYPES</sequence>